<feature type="domain" description="CheW-like" evidence="1">
    <location>
        <begin position="20"/>
        <end position="179"/>
    </location>
</feature>
<keyword evidence="3" id="KW-1185">Reference proteome</keyword>
<sequence>MSFEGFIPSSVSNFQKPGIQEQFLRFYLVPETTVMLPVTQLIEVLTIPIGQIIPIPQMPSWVMGVYNWRGEVLWMVDLGHLLGLTPTHQQTRIISNYRAIVINNTQDESNQTRSLNQMLGLVVSQVEDIELCNPDEIQSPPASAISLSLAPFLRGYWLNSDGDLLIVLDGAAILAAMPK</sequence>
<reference evidence="2 3" key="1">
    <citation type="submission" date="2018-03" db="EMBL/GenBank/DDBJ databases">
        <title>The ancient ancestry and fast evolution of plastids.</title>
        <authorList>
            <person name="Moore K.R."/>
            <person name="Magnabosco C."/>
            <person name="Momper L."/>
            <person name="Gold D.A."/>
            <person name="Bosak T."/>
            <person name="Fournier G.P."/>
        </authorList>
    </citation>
    <scope>NUCLEOTIDE SEQUENCE [LARGE SCALE GENOMIC DNA]</scope>
    <source>
        <strain evidence="2 3">CCALA 016</strain>
    </source>
</reference>
<dbReference type="GO" id="GO:0005829">
    <property type="term" value="C:cytosol"/>
    <property type="evidence" value="ECO:0007669"/>
    <property type="project" value="TreeGrafter"/>
</dbReference>
<dbReference type="PROSITE" id="PS50851">
    <property type="entry name" value="CHEW"/>
    <property type="match status" value="1"/>
</dbReference>
<dbReference type="InterPro" id="IPR039315">
    <property type="entry name" value="CheW"/>
</dbReference>
<dbReference type="InterPro" id="IPR036061">
    <property type="entry name" value="CheW-like_dom_sf"/>
</dbReference>
<evidence type="ECO:0000259" key="1">
    <source>
        <dbReference type="PROSITE" id="PS50851"/>
    </source>
</evidence>
<comment type="caution">
    <text evidence="2">The sequence shown here is derived from an EMBL/GenBank/DDBJ whole genome shotgun (WGS) entry which is preliminary data.</text>
</comment>
<dbReference type="RefSeq" id="WP_106455226.1">
    <property type="nucleotide sequence ID" value="NZ_PXOH01000002.1"/>
</dbReference>
<evidence type="ECO:0000313" key="2">
    <source>
        <dbReference type="EMBL" id="PSF38861.1"/>
    </source>
</evidence>
<dbReference type="PANTHER" id="PTHR22617">
    <property type="entry name" value="CHEMOTAXIS SENSOR HISTIDINE KINASE-RELATED"/>
    <property type="match status" value="1"/>
</dbReference>
<dbReference type="OrthoDB" id="425983at2"/>
<accession>A0A2T1M278</accession>
<evidence type="ECO:0000313" key="3">
    <source>
        <dbReference type="Proteomes" id="UP000239001"/>
    </source>
</evidence>
<dbReference type="Proteomes" id="UP000239001">
    <property type="component" value="Unassembled WGS sequence"/>
</dbReference>
<name>A0A2T1M278_9CHRO</name>
<dbReference type="Pfam" id="PF01584">
    <property type="entry name" value="CheW"/>
    <property type="match status" value="1"/>
</dbReference>
<dbReference type="EMBL" id="PXOH01000002">
    <property type="protein sequence ID" value="PSF38861.1"/>
    <property type="molecule type" value="Genomic_DNA"/>
</dbReference>
<reference evidence="2 3" key="2">
    <citation type="submission" date="2018-03" db="EMBL/GenBank/DDBJ databases">
        <authorList>
            <person name="Keele B.F."/>
        </authorList>
    </citation>
    <scope>NUCLEOTIDE SEQUENCE [LARGE SCALE GENOMIC DNA]</scope>
    <source>
        <strain evidence="2 3">CCALA 016</strain>
    </source>
</reference>
<proteinExistence type="predicted"/>
<organism evidence="2 3">
    <name type="scientific">Aphanothece hegewaldii CCALA 016</name>
    <dbReference type="NCBI Taxonomy" id="2107694"/>
    <lineage>
        <taxon>Bacteria</taxon>
        <taxon>Bacillati</taxon>
        <taxon>Cyanobacteriota</taxon>
        <taxon>Cyanophyceae</taxon>
        <taxon>Oscillatoriophycideae</taxon>
        <taxon>Chroococcales</taxon>
        <taxon>Aphanothecaceae</taxon>
        <taxon>Aphanothece</taxon>
    </lineage>
</organism>
<dbReference type="GO" id="GO:0006935">
    <property type="term" value="P:chemotaxis"/>
    <property type="evidence" value="ECO:0007669"/>
    <property type="project" value="InterPro"/>
</dbReference>
<dbReference type="SUPFAM" id="SSF50341">
    <property type="entry name" value="CheW-like"/>
    <property type="match status" value="1"/>
</dbReference>
<dbReference type="GO" id="GO:0007165">
    <property type="term" value="P:signal transduction"/>
    <property type="evidence" value="ECO:0007669"/>
    <property type="project" value="InterPro"/>
</dbReference>
<gene>
    <name evidence="2" type="ORF">C7H19_02040</name>
</gene>
<dbReference type="PANTHER" id="PTHR22617:SF23">
    <property type="entry name" value="CHEMOTAXIS PROTEIN CHEW"/>
    <property type="match status" value="1"/>
</dbReference>
<dbReference type="AlphaFoldDB" id="A0A2T1M278"/>
<protein>
    <submittedName>
        <fullName evidence="2">Chemotaxis protein CheW</fullName>
    </submittedName>
</protein>
<dbReference type="SMART" id="SM00260">
    <property type="entry name" value="CheW"/>
    <property type="match status" value="1"/>
</dbReference>
<dbReference type="Gene3D" id="2.40.50.180">
    <property type="entry name" value="CheA-289, Domain 4"/>
    <property type="match status" value="1"/>
</dbReference>
<dbReference type="InterPro" id="IPR002545">
    <property type="entry name" value="CheW-lke_dom"/>
</dbReference>